<dbReference type="PANTHER" id="PTHR35889">
    <property type="entry name" value="CYCLOINULO-OLIGOSACCHARIDE FRUCTANOTRANSFERASE-RELATED"/>
    <property type="match status" value="1"/>
</dbReference>
<dbReference type="Pfam" id="PF07583">
    <property type="entry name" value="PSCyt2"/>
    <property type="match status" value="1"/>
</dbReference>
<dbReference type="PANTHER" id="PTHR35889:SF3">
    <property type="entry name" value="F-BOX DOMAIN-CONTAINING PROTEIN"/>
    <property type="match status" value="1"/>
</dbReference>
<gene>
    <name evidence="6" type="ORF">GCM10023156_07960</name>
</gene>
<feature type="region of interest" description="Disordered" evidence="2">
    <location>
        <begin position="609"/>
        <end position="639"/>
    </location>
</feature>
<evidence type="ECO:0000256" key="2">
    <source>
        <dbReference type="SAM" id="MobiDB-lite"/>
    </source>
</evidence>
<dbReference type="EMBL" id="BAABGA010000010">
    <property type="protein sequence ID" value="GAA4446705.1"/>
    <property type="molecule type" value="Genomic_DNA"/>
</dbReference>
<name>A0ABP8M9X4_9BACT</name>
<evidence type="ECO:0000259" key="4">
    <source>
        <dbReference type="Pfam" id="PF07587"/>
    </source>
</evidence>
<dbReference type="InterPro" id="IPR011429">
    <property type="entry name" value="Cyt_c_Planctomycete-type"/>
</dbReference>
<feature type="domain" description="Cytochrome C Planctomycete-type" evidence="5">
    <location>
        <begin position="4"/>
        <end position="35"/>
    </location>
</feature>
<reference evidence="7" key="1">
    <citation type="journal article" date="2019" name="Int. J. Syst. Evol. Microbiol.">
        <title>The Global Catalogue of Microorganisms (GCM) 10K type strain sequencing project: providing services to taxonomists for standard genome sequencing and annotation.</title>
        <authorList>
            <consortium name="The Broad Institute Genomics Platform"/>
            <consortium name="The Broad Institute Genome Sequencing Center for Infectious Disease"/>
            <person name="Wu L."/>
            <person name="Ma J."/>
        </authorList>
    </citation>
    <scope>NUCLEOTIDE SEQUENCE [LARGE SCALE GENOMIC DNA]</scope>
    <source>
        <strain evidence="7">JCM 17759</strain>
    </source>
</reference>
<evidence type="ECO:0000259" key="5">
    <source>
        <dbReference type="Pfam" id="PF07635"/>
    </source>
</evidence>
<dbReference type="InterPro" id="IPR022655">
    <property type="entry name" value="DUF1553"/>
</dbReference>
<evidence type="ECO:0000256" key="1">
    <source>
        <dbReference type="SAM" id="Coils"/>
    </source>
</evidence>
<dbReference type="Pfam" id="PF07587">
    <property type="entry name" value="PSD1"/>
    <property type="match status" value="1"/>
</dbReference>
<keyword evidence="7" id="KW-1185">Reference proteome</keyword>
<keyword evidence="1" id="KW-0175">Coiled coil</keyword>
<evidence type="ECO:0000259" key="3">
    <source>
        <dbReference type="Pfam" id="PF07583"/>
    </source>
</evidence>
<dbReference type="Pfam" id="PF07635">
    <property type="entry name" value="PSCyt1"/>
    <property type="match status" value="1"/>
</dbReference>
<feature type="domain" description="DUF1553" evidence="4">
    <location>
        <begin position="470"/>
        <end position="765"/>
    </location>
</feature>
<evidence type="ECO:0000313" key="6">
    <source>
        <dbReference type="EMBL" id="GAA4446705.1"/>
    </source>
</evidence>
<organism evidence="6 7">
    <name type="scientific">Novipirellula rosea</name>
    <dbReference type="NCBI Taxonomy" id="1031540"/>
    <lineage>
        <taxon>Bacteria</taxon>
        <taxon>Pseudomonadati</taxon>
        <taxon>Planctomycetota</taxon>
        <taxon>Planctomycetia</taxon>
        <taxon>Pirellulales</taxon>
        <taxon>Pirellulaceae</taxon>
        <taxon>Novipirellula</taxon>
    </lineage>
</organism>
<dbReference type="Proteomes" id="UP001500840">
    <property type="component" value="Unassembled WGS sequence"/>
</dbReference>
<feature type="domain" description="DUF1549" evidence="3">
    <location>
        <begin position="105"/>
        <end position="317"/>
    </location>
</feature>
<feature type="coiled-coil region" evidence="1">
    <location>
        <begin position="362"/>
        <end position="393"/>
    </location>
</feature>
<protein>
    <submittedName>
        <fullName evidence="6">PSD1 and planctomycete cytochrome C domain-containing protein</fullName>
    </submittedName>
</protein>
<accession>A0ABP8M9X4</accession>
<evidence type="ECO:0000313" key="7">
    <source>
        <dbReference type="Proteomes" id="UP001500840"/>
    </source>
</evidence>
<proteinExistence type="predicted"/>
<comment type="caution">
    <text evidence="6">The sequence shown here is derived from an EMBL/GenBank/DDBJ whole genome shotgun (WGS) entry which is preliminary data.</text>
</comment>
<sequence length="793" mass="89403">MHLGGESGPAIVPGEPEESLLYSAITHEDFVMPPKRKLSQKIINDFKTWIEMGAPDPRVNEVAKVNSTITAKDIQQAKESFWAYQKPQYTPPHKVERTDWPRTTIDRYILAKLEQAELTPSDDAEPYKILRRLTFDLIGLPPTPEQLAYFESAWKKDPDKAVEYVVDRLLSMDQFGERWGRHWLDVARYAESTGREVNMTYPQAWRYRDYVIDSFNADKPYNRFVQEQLAGDLLPAKSDEEWTENLVATAFLAIGSKNVNEENGSQFAADVVDEQIDVTSQVFLGMSVSCARCHDHKFDAIPQTDYYALAGIFKNMKTYFGRPQSEYGEFISTVQERQLSTLLVMPVEDPNPFDTSYSPAQLQRLKEAMDAKLEQLNAQRRRAAGERSIATQRQTIVLLRQASALSSQLATVDEKGQPVSFCMGVQETENPANARLLVRGEIDQPGELVKRGFPQVLTDNPVHINSEKSGRLELARWIGSDENPLTARVMVNRIWQHLIGHGIVRSTENFGVTGEMPTHPELLDYLAIQFVESGWSVKSLIREITTSRVYRMQSTYNEKNHEYDPDNTLVWRANPRRLDAEAIRDAMLSISGKLDLERPRASIVAEAGHTRVQDGQFDSGRPPEQQDSAGEKRGMNGMRGPGRGMFGRGGMSGQSNGTDRSPFDMESAQFRSVYLPVVRDALPRSMTVFDFPDASTITGTRDDSNTPNQALYMMNNPFVVQQGESFARRLAESNSQPVKQVEQAFLLAFGRTPTSSERSAMTKFLQNQPSRGSSSLDAMCQTLFGAAEFRLID</sequence>
<dbReference type="InterPro" id="IPR011444">
    <property type="entry name" value="DUF1549"/>
</dbReference>